<name>A0A0F9I4Z0_9ZZZZ</name>
<dbReference type="PANTHER" id="PTHR12697">
    <property type="entry name" value="PBS LYASE HEAT-LIKE PROTEIN"/>
    <property type="match status" value="1"/>
</dbReference>
<sequence length="207" mass="23276">IRRSAYKALLQILGKNVNDKIVNSLSDRSWQIRLYSTKILGEIGDFSTISQVFSLMSDENGSVRNAAIDALINFNKVEEIVNLAKDSLNSSNWKIRRAAVRLLIRTGSKESINSLISCLNDDDVHIKSWAAMALGKLKDIDSIEPFTQLLKETDKKIRISAVKALGEIGNKDAIKPLIEVLGDDNWEVKKEVENALNRIDTKWMSYL</sequence>
<dbReference type="Pfam" id="PF03130">
    <property type="entry name" value="HEAT_PBS"/>
    <property type="match status" value="1"/>
</dbReference>
<dbReference type="AlphaFoldDB" id="A0A0F9I4Z0"/>
<dbReference type="InterPro" id="IPR011989">
    <property type="entry name" value="ARM-like"/>
</dbReference>
<proteinExistence type="predicted"/>
<dbReference type="PANTHER" id="PTHR12697:SF5">
    <property type="entry name" value="DEOXYHYPUSINE HYDROXYLASE"/>
    <property type="match status" value="1"/>
</dbReference>
<dbReference type="InterPro" id="IPR016024">
    <property type="entry name" value="ARM-type_fold"/>
</dbReference>
<dbReference type="EMBL" id="LAZR01022275">
    <property type="protein sequence ID" value="KKL82447.1"/>
    <property type="molecule type" value="Genomic_DNA"/>
</dbReference>
<feature type="non-terminal residue" evidence="1">
    <location>
        <position position="1"/>
    </location>
</feature>
<dbReference type="Pfam" id="PF13646">
    <property type="entry name" value="HEAT_2"/>
    <property type="match status" value="2"/>
</dbReference>
<evidence type="ECO:0000313" key="1">
    <source>
        <dbReference type="EMBL" id="KKL82447.1"/>
    </source>
</evidence>
<dbReference type="SUPFAM" id="SSF48371">
    <property type="entry name" value="ARM repeat"/>
    <property type="match status" value="1"/>
</dbReference>
<accession>A0A0F9I4Z0</accession>
<gene>
    <name evidence="1" type="ORF">LCGC14_1984700</name>
</gene>
<organism evidence="1">
    <name type="scientific">marine sediment metagenome</name>
    <dbReference type="NCBI Taxonomy" id="412755"/>
    <lineage>
        <taxon>unclassified sequences</taxon>
        <taxon>metagenomes</taxon>
        <taxon>ecological metagenomes</taxon>
    </lineage>
</organism>
<dbReference type="Gene3D" id="1.25.10.10">
    <property type="entry name" value="Leucine-rich Repeat Variant"/>
    <property type="match status" value="2"/>
</dbReference>
<protein>
    <recommendedName>
        <fullName evidence="2">HEAT repeat domain-containing protein</fullName>
    </recommendedName>
</protein>
<dbReference type="InterPro" id="IPR004155">
    <property type="entry name" value="PBS_lyase_HEAT"/>
</dbReference>
<comment type="caution">
    <text evidence="1">The sequence shown here is derived from an EMBL/GenBank/DDBJ whole genome shotgun (WGS) entry which is preliminary data.</text>
</comment>
<reference evidence="1" key="1">
    <citation type="journal article" date="2015" name="Nature">
        <title>Complex archaea that bridge the gap between prokaryotes and eukaryotes.</title>
        <authorList>
            <person name="Spang A."/>
            <person name="Saw J.H."/>
            <person name="Jorgensen S.L."/>
            <person name="Zaremba-Niedzwiedzka K."/>
            <person name="Martijn J."/>
            <person name="Lind A.E."/>
            <person name="van Eijk R."/>
            <person name="Schleper C."/>
            <person name="Guy L."/>
            <person name="Ettema T.J."/>
        </authorList>
    </citation>
    <scope>NUCLEOTIDE SEQUENCE</scope>
</reference>
<evidence type="ECO:0008006" key="2">
    <source>
        <dbReference type="Google" id="ProtNLM"/>
    </source>
</evidence>
<dbReference type="SMART" id="SM00567">
    <property type="entry name" value="EZ_HEAT"/>
    <property type="match status" value="3"/>
</dbReference>
<dbReference type="GO" id="GO:0016491">
    <property type="term" value="F:oxidoreductase activity"/>
    <property type="evidence" value="ECO:0007669"/>
    <property type="project" value="TreeGrafter"/>
</dbReference>